<dbReference type="InterPro" id="IPR006074">
    <property type="entry name" value="GTP1-OBG_CS"/>
</dbReference>
<accession>A0A1F6E227</accession>
<feature type="domain" description="OBG-type G" evidence="8">
    <location>
        <begin position="159"/>
        <end position="324"/>
    </location>
</feature>
<sequence>MALVDEVTIRAEAGKGGDGVVRWLHIKGKEKGGPAGGDGGRGGDVVLEGVADLEALARYRFEKSFKAVHGAPGGNRNRHGEDGTSCVLHVPVGTTAQTTHTGEEVEINAVGERIVVYKGGAGGRGNAHFKSSTNQNPFTATKGKMGEGGDIVLILKLIADIGLVGLPNAGKSSLLNALTHAKSKVGAYPFTTLEPALGDFYGRIIADIPGLIEGASAGRGLGHKFLKHVEKTRVIVHLVSAEQDDPLSAYREVRKELETFGAGLSTKREIVLLSKTDLISAEESEKRQKQLSSKTGREVLGVSITDPGSLKALSHKLTALLASS</sequence>
<dbReference type="InterPro" id="IPR006169">
    <property type="entry name" value="GTP1_OBG_dom"/>
</dbReference>
<dbReference type="SUPFAM" id="SSF52540">
    <property type="entry name" value="P-loop containing nucleoside triphosphate hydrolases"/>
    <property type="match status" value="1"/>
</dbReference>
<dbReference type="Pfam" id="PF01018">
    <property type="entry name" value="GTP1_OBG"/>
    <property type="match status" value="1"/>
</dbReference>
<feature type="binding site" evidence="7">
    <location>
        <position position="172"/>
    </location>
    <ligand>
        <name>Mg(2+)</name>
        <dbReference type="ChEBI" id="CHEBI:18420"/>
    </ligand>
</feature>
<dbReference type="PIRSF" id="PIRSF002401">
    <property type="entry name" value="GTP_bd_Obg/CgtA"/>
    <property type="match status" value="1"/>
</dbReference>
<evidence type="ECO:0000313" key="11">
    <source>
        <dbReference type="Proteomes" id="UP000177107"/>
    </source>
</evidence>
<dbReference type="HAMAP" id="MF_01454">
    <property type="entry name" value="GTPase_Obg"/>
    <property type="match status" value="1"/>
</dbReference>
<evidence type="ECO:0000259" key="9">
    <source>
        <dbReference type="PROSITE" id="PS51883"/>
    </source>
</evidence>
<comment type="cofactor">
    <cofactor evidence="7">
        <name>Mg(2+)</name>
        <dbReference type="ChEBI" id="CHEBI:18420"/>
    </cofactor>
</comment>
<protein>
    <recommendedName>
        <fullName evidence="7">GTPase Obg</fullName>
        <ecNumber evidence="7">3.6.5.-</ecNumber>
    </recommendedName>
    <alternativeName>
        <fullName evidence="7">GTP-binding protein Obg</fullName>
    </alternativeName>
</protein>
<dbReference type="NCBIfam" id="NF008956">
    <property type="entry name" value="PRK12299.1"/>
    <property type="match status" value="1"/>
</dbReference>
<dbReference type="InterPro" id="IPR027417">
    <property type="entry name" value="P-loop_NTPase"/>
</dbReference>
<dbReference type="STRING" id="1798499.A3C95_00385"/>
<dbReference type="GO" id="GO:0042254">
    <property type="term" value="P:ribosome biogenesis"/>
    <property type="evidence" value="ECO:0007669"/>
    <property type="project" value="UniProtKB-UniRule"/>
</dbReference>
<dbReference type="NCBIfam" id="TIGR02729">
    <property type="entry name" value="Obg_CgtA"/>
    <property type="match status" value="1"/>
</dbReference>
<comment type="function">
    <text evidence="7">An essential GTPase which binds GTP, GDP and possibly (p)ppGpp with moderate affinity, with high nucleotide exchange rates and a fairly low GTP hydrolysis rate. Plays a role in control of the cell cycle, stress response, ribosome biogenesis and in those bacteria that undergo differentiation, in morphogenesis control.</text>
</comment>
<dbReference type="GO" id="GO:0003924">
    <property type="term" value="F:GTPase activity"/>
    <property type="evidence" value="ECO:0007669"/>
    <property type="project" value="UniProtKB-UniRule"/>
</dbReference>
<dbReference type="PROSITE" id="PS51710">
    <property type="entry name" value="G_OBG"/>
    <property type="match status" value="1"/>
</dbReference>
<comment type="subcellular location">
    <subcellularLocation>
        <location evidence="7">Cytoplasm</location>
    </subcellularLocation>
</comment>
<feature type="binding site" evidence="7">
    <location>
        <begin position="207"/>
        <end position="210"/>
    </location>
    <ligand>
        <name>GTP</name>
        <dbReference type="ChEBI" id="CHEBI:37565"/>
    </ligand>
</feature>
<dbReference type="AlphaFoldDB" id="A0A1F6E227"/>
<evidence type="ECO:0000256" key="7">
    <source>
        <dbReference type="HAMAP-Rule" id="MF_01454"/>
    </source>
</evidence>
<evidence type="ECO:0000259" key="8">
    <source>
        <dbReference type="PROSITE" id="PS51710"/>
    </source>
</evidence>
<dbReference type="PROSITE" id="PS51883">
    <property type="entry name" value="OBG"/>
    <property type="match status" value="1"/>
</dbReference>
<evidence type="ECO:0000256" key="5">
    <source>
        <dbReference type="ARBA" id="ARBA00022842"/>
    </source>
</evidence>
<dbReference type="Proteomes" id="UP000177107">
    <property type="component" value="Unassembled WGS sequence"/>
</dbReference>
<dbReference type="GO" id="GO:0005525">
    <property type="term" value="F:GTP binding"/>
    <property type="evidence" value="ECO:0007669"/>
    <property type="project" value="UniProtKB-UniRule"/>
</dbReference>
<feature type="binding site" evidence="7">
    <location>
        <begin position="303"/>
        <end position="305"/>
    </location>
    <ligand>
        <name>GTP</name>
        <dbReference type="ChEBI" id="CHEBI:37565"/>
    </ligand>
</feature>
<feature type="domain" description="Obg" evidence="9">
    <location>
        <begin position="1"/>
        <end position="158"/>
    </location>
</feature>
<keyword evidence="5 7" id="KW-0460">Magnesium</keyword>
<dbReference type="InterPro" id="IPR014100">
    <property type="entry name" value="GTP-bd_Obg/CgtA"/>
</dbReference>
<comment type="caution">
    <text evidence="10">The sequence shown here is derived from an EMBL/GenBank/DDBJ whole genome shotgun (WGS) entry which is preliminary data.</text>
</comment>
<dbReference type="InterPro" id="IPR006073">
    <property type="entry name" value="GTP-bd"/>
</dbReference>
<evidence type="ECO:0000256" key="6">
    <source>
        <dbReference type="ARBA" id="ARBA00023134"/>
    </source>
</evidence>
<dbReference type="Gene3D" id="2.70.210.12">
    <property type="entry name" value="GTP1/OBG domain"/>
    <property type="match status" value="1"/>
</dbReference>
<keyword evidence="3 7" id="KW-0547">Nucleotide-binding</keyword>
<dbReference type="Pfam" id="PF01926">
    <property type="entry name" value="MMR_HSR1"/>
    <property type="match status" value="1"/>
</dbReference>
<feature type="binding site" evidence="7">
    <location>
        <position position="192"/>
    </location>
    <ligand>
        <name>Mg(2+)</name>
        <dbReference type="ChEBI" id="CHEBI:18420"/>
    </ligand>
</feature>
<comment type="subunit">
    <text evidence="7">Monomer.</text>
</comment>
<evidence type="ECO:0000256" key="3">
    <source>
        <dbReference type="ARBA" id="ARBA00022741"/>
    </source>
</evidence>
<comment type="similarity">
    <text evidence="1 7">Belongs to the TRAFAC class OBG-HflX-like GTPase superfamily. OBG GTPase family.</text>
</comment>
<dbReference type="FunFam" id="2.70.210.12:FF:000001">
    <property type="entry name" value="GTPase Obg"/>
    <property type="match status" value="1"/>
</dbReference>
<name>A0A1F6E227_9BACT</name>
<keyword evidence="2 7" id="KW-0963">Cytoplasm</keyword>
<dbReference type="EMBL" id="MFLM01000024">
    <property type="protein sequence ID" value="OGG67765.1"/>
    <property type="molecule type" value="Genomic_DNA"/>
</dbReference>
<keyword evidence="4 7" id="KW-0378">Hydrolase</keyword>
<gene>
    <name evidence="7" type="primary">obg</name>
    <name evidence="10" type="ORF">A3C95_00385</name>
</gene>
<dbReference type="PANTHER" id="PTHR11702:SF31">
    <property type="entry name" value="MITOCHONDRIAL RIBOSOME-ASSOCIATED GTPASE 2"/>
    <property type="match status" value="1"/>
</dbReference>
<keyword evidence="7" id="KW-0479">Metal-binding</keyword>
<dbReference type="PROSITE" id="PS00905">
    <property type="entry name" value="GTP1_OBG"/>
    <property type="match status" value="1"/>
</dbReference>
<dbReference type="InterPro" id="IPR045086">
    <property type="entry name" value="OBG_GTPase"/>
</dbReference>
<dbReference type="GO" id="GO:0005737">
    <property type="term" value="C:cytoplasm"/>
    <property type="evidence" value="ECO:0007669"/>
    <property type="project" value="UniProtKB-SubCell"/>
</dbReference>
<keyword evidence="6 7" id="KW-0342">GTP-binding</keyword>
<dbReference type="SUPFAM" id="SSF82051">
    <property type="entry name" value="Obg GTP-binding protein N-terminal domain"/>
    <property type="match status" value="1"/>
</dbReference>
<dbReference type="CDD" id="cd01898">
    <property type="entry name" value="Obg"/>
    <property type="match status" value="1"/>
</dbReference>
<evidence type="ECO:0000256" key="4">
    <source>
        <dbReference type="ARBA" id="ARBA00022801"/>
    </source>
</evidence>
<dbReference type="PANTHER" id="PTHR11702">
    <property type="entry name" value="DEVELOPMENTALLY REGULATED GTP-BINDING PROTEIN-RELATED"/>
    <property type="match status" value="1"/>
</dbReference>
<evidence type="ECO:0000256" key="2">
    <source>
        <dbReference type="ARBA" id="ARBA00022490"/>
    </source>
</evidence>
<dbReference type="EC" id="3.6.5.-" evidence="7"/>
<feature type="binding site" evidence="7">
    <location>
        <begin position="274"/>
        <end position="277"/>
    </location>
    <ligand>
        <name>GTP</name>
        <dbReference type="ChEBI" id="CHEBI:37565"/>
    </ligand>
</feature>
<proteinExistence type="inferred from homology"/>
<evidence type="ECO:0000256" key="1">
    <source>
        <dbReference type="ARBA" id="ARBA00007699"/>
    </source>
</evidence>
<dbReference type="InterPro" id="IPR031167">
    <property type="entry name" value="G_OBG"/>
</dbReference>
<dbReference type="InterPro" id="IPR036726">
    <property type="entry name" value="GTP1_OBG_dom_sf"/>
</dbReference>
<dbReference type="PRINTS" id="PR00326">
    <property type="entry name" value="GTP1OBG"/>
</dbReference>
<organism evidence="10 11">
    <name type="scientific">Candidatus Kaiserbacteria bacterium RIFCSPHIGHO2_02_FULL_56_30</name>
    <dbReference type="NCBI Taxonomy" id="1798499"/>
    <lineage>
        <taxon>Bacteria</taxon>
        <taxon>Candidatus Kaiseribacteriota</taxon>
    </lineage>
</organism>
<dbReference type="GO" id="GO:0000287">
    <property type="term" value="F:magnesium ion binding"/>
    <property type="evidence" value="ECO:0007669"/>
    <property type="project" value="InterPro"/>
</dbReference>
<dbReference type="Gene3D" id="3.40.50.300">
    <property type="entry name" value="P-loop containing nucleotide triphosphate hydrolases"/>
    <property type="match status" value="1"/>
</dbReference>
<evidence type="ECO:0000313" key="10">
    <source>
        <dbReference type="EMBL" id="OGG67765.1"/>
    </source>
</evidence>
<reference evidence="10 11" key="1">
    <citation type="journal article" date="2016" name="Nat. Commun.">
        <title>Thousands of microbial genomes shed light on interconnected biogeochemical processes in an aquifer system.</title>
        <authorList>
            <person name="Anantharaman K."/>
            <person name="Brown C.T."/>
            <person name="Hug L.A."/>
            <person name="Sharon I."/>
            <person name="Castelle C.J."/>
            <person name="Probst A.J."/>
            <person name="Thomas B.C."/>
            <person name="Singh A."/>
            <person name="Wilkins M.J."/>
            <person name="Karaoz U."/>
            <person name="Brodie E.L."/>
            <person name="Williams K.H."/>
            <person name="Hubbard S.S."/>
            <person name="Banfield J.F."/>
        </authorList>
    </citation>
    <scope>NUCLEOTIDE SEQUENCE [LARGE SCALE GENOMIC DNA]</scope>
</reference>
<feature type="binding site" evidence="7">
    <location>
        <begin position="165"/>
        <end position="172"/>
    </location>
    <ligand>
        <name>GTP</name>
        <dbReference type="ChEBI" id="CHEBI:37565"/>
    </ligand>
</feature>
<feature type="binding site" evidence="7">
    <location>
        <begin position="190"/>
        <end position="194"/>
    </location>
    <ligand>
        <name>GTP</name>
        <dbReference type="ChEBI" id="CHEBI:37565"/>
    </ligand>
</feature>